<gene>
    <name evidence="1" type="ORF">B0H66DRAFT_536419</name>
</gene>
<protein>
    <submittedName>
        <fullName evidence="1">Uncharacterized protein</fullName>
    </submittedName>
</protein>
<reference evidence="1" key="1">
    <citation type="journal article" date="2023" name="Mol. Phylogenet. Evol.">
        <title>Genome-scale phylogeny and comparative genomics of the fungal order Sordariales.</title>
        <authorList>
            <person name="Hensen N."/>
            <person name="Bonometti L."/>
            <person name="Westerberg I."/>
            <person name="Brannstrom I.O."/>
            <person name="Guillou S."/>
            <person name="Cros-Aarteil S."/>
            <person name="Calhoun S."/>
            <person name="Haridas S."/>
            <person name="Kuo A."/>
            <person name="Mondo S."/>
            <person name="Pangilinan J."/>
            <person name="Riley R."/>
            <person name="LaButti K."/>
            <person name="Andreopoulos B."/>
            <person name="Lipzen A."/>
            <person name="Chen C."/>
            <person name="Yan M."/>
            <person name="Daum C."/>
            <person name="Ng V."/>
            <person name="Clum A."/>
            <person name="Steindorff A."/>
            <person name="Ohm R.A."/>
            <person name="Martin F."/>
            <person name="Silar P."/>
            <person name="Natvig D.O."/>
            <person name="Lalanne C."/>
            <person name="Gautier V."/>
            <person name="Ament-Velasquez S.L."/>
            <person name="Kruys A."/>
            <person name="Hutchinson M.I."/>
            <person name="Powell A.J."/>
            <person name="Barry K."/>
            <person name="Miller A.N."/>
            <person name="Grigoriev I.V."/>
            <person name="Debuchy R."/>
            <person name="Gladieux P."/>
            <person name="Hiltunen Thoren M."/>
            <person name="Johannesson H."/>
        </authorList>
    </citation>
    <scope>NUCLEOTIDE SEQUENCE</scope>
    <source>
        <strain evidence="1">CBS 118394</strain>
    </source>
</reference>
<organism evidence="1 2">
    <name type="scientific">Apodospora peruviana</name>
    <dbReference type="NCBI Taxonomy" id="516989"/>
    <lineage>
        <taxon>Eukaryota</taxon>
        <taxon>Fungi</taxon>
        <taxon>Dikarya</taxon>
        <taxon>Ascomycota</taxon>
        <taxon>Pezizomycotina</taxon>
        <taxon>Sordariomycetes</taxon>
        <taxon>Sordariomycetidae</taxon>
        <taxon>Sordariales</taxon>
        <taxon>Lasiosphaeriaceae</taxon>
        <taxon>Apodospora</taxon>
    </lineage>
</organism>
<name>A0AAE0HZ08_9PEZI</name>
<dbReference type="EMBL" id="JAUEDM010000006">
    <property type="protein sequence ID" value="KAK3315553.1"/>
    <property type="molecule type" value="Genomic_DNA"/>
</dbReference>
<keyword evidence="2" id="KW-1185">Reference proteome</keyword>
<dbReference type="AlphaFoldDB" id="A0AAE0HZ08"/>
<evidence type="ECO:0000313" key="1">
    <source>
        <dbReference type="EMBL" id="KAK3315553.1"/>
    </source>
</evidence>
<comment type="caution">
    <text evidence="1">The sequence shown here is derived from an EMBL/GenBank/DDBJ whole genome shotgun (WGS) entry which is preliminary data.</text>
</comment>
<reference evidence="1" key="2">
    <citation type="submission" date="2023-06" db="EMBL/GenBank/DDBJ databases">
        <authorList>
            <consortium name="Lawrence Berkeley National Laboratory"/>
            <person name="Haridas S."/>
            <person name="Hensen N."/>
            <person name="Bonometti L."/>
            <person name="Westerberg I."/>
            <person name="Brannstrom I.O."/>
            <person name="Guillou S."/>
            <person name="Cros-Aarteil S."/>
            <person name="Calhoun S."/>
            <person name="Kuo A."/>
            <person name="Mondo S."/>
            <person name="Pangilinan J."/>
            <person name="Riley R."/>
            <person name="Labutti K."/>
            <person name="Andreopoulos B."/>
            <person name="Lipzen A."/>
            <person name="Chen C."/>
            <person name="Yanf M."/>
            <person name="Daum C."/>
            <person name="Ng V."/>
            <person name="Clum A."/>
            <person name="Steindorff A."/>
            <person name="Ohm R."/>
            <person name="Martin F."/>
            <person name="Silar P."/>
            <person name="Natvig D."/>
            <person name="Lalanne C."/>
            <person name="Gautier V."/>
            <person name="Ament-Velasquez S.L."/>
            <person name="Kruys A."/>
            <person name="Hutchinson M.I."/>
            <person name="Powell A.J."/>
            <person name="Barry K."/>
            <person name="Miller A.N."/>
            <person name="Grigoriev I.V."/>
            <person name="Debuchy R."/>
            <person name="Gladieux P."/>
            <person name="Thoren M.H."/>
            <person name="Johannesson H."/>
        </authorList>
    </citation>
    <scope>NUCLEOTIDE SEQUENCE</scope>
    <source>
        <strain evidence="1">CBS 118394</strain>
    </source>
</reference>
<dbReference type="Proteomes" id="UP001283341">
    <property type="component" value="Unassembled WGS sequence"/>
</dbReference>
<sequence>MSERVIYGRKVINWYDGVGAAFGTGFVTGLLVAGASDYWAAKGQPRAEAVWGEVKNNPGSLIGKGHVNPTGANAELEMADFGKLRAAVQNTQQTHMMHIPYENPFQV</sequence>
<proteinExistence type="predicted"/>
<evidence type="ECO:0000313" key="2">
    <source>
        <dbReference type="Proteomes" id="UP001283341"/>
    </source>
</evidence>
<accession>A0AAE0HZ08</accession>